<dbReference type="CDD" id="cd04455">
    <property type="entry name" value="S1_NusA"/>
    <property type="match status" value="1"/>
</dbReference>
<dbReference type="SMART" id="SM00278">
    <property type="entry name" value="HhH1"/>
    <property type="match status" value="2"/>
</dbReference>
<evidence type="ECO:0000256" key="1">
    <source>
        <dbReference type="ARBA" id="ARBA00022472"/>
    </source>
</evidence>
<protein>
    <recommendedName>
        <fullName evidence="7">Transcription termination/antitermination protein NusA</fullName>
    </recommendedName>
</protein>
<dbReference type="Gene3D" id="1.10.150.20">
    <property type="entry name" value="5' to 3' exonuclease, C-terminal subdomain"/>
    <property type="match status" value="1"/>
</dbReference>
<dbReference type="Proteomes" id="UP000316292">
    <property type="component" value="Unassembled WGS sequence"/>
</dbReference>
<dbReference type="InterPro" id="IPR013735">
    <property type="entry name" value="TF_NusA_N"/>
</dbReference>
<feature type="compositionally biased region" description="Basic and acidic residues" evidence="8">
    <location>
        <begin position="414"/>
        <end position="434"/>
    </location>
</feature>
<sequence>MEAMAQIAREKSVDKAILVETLEAGLLSAGRKRFGQTADIQVKFDEPSGKILMRLKRRVVEEAEDPAQEIDLEEAQQSDPDAGVGQEFVQELTLEDLGRNAIAAAKQVLVQRVREAERERIYEDYHDRVGEMVRGTVQQVDRGNIYVKLDRSEAILPPREQIARDRYHQGDHIKAYIIAVDKLARGPQIILSRTHPEFLRRLFEAEVPEVAEKIIEIKGIAREPGSRAKVSVVSNDDKIDAVGACVGIKGSRVQAIVRELGGEKIDIVPWSQDPVVFVTRSLSPAKVLEAQIVDKDQKVLVSVADDQLSLAIGKGGQNARLAAKLTGWKIDLISKSERDRQKDLERRSRIDIEELEGAGPKLREKLIREGIETVQDLLKAPMEEILAIQGIGEKTAEKLIEEAKALQERRSKELAEEAARAQEASRLEEPRLLDSVEPVLDAPDEVQGPLPESPEAEEDFAPEEAAVKERDPEELGAAPPEGVILAEEPETEAEEEEDEQEDEDQNKETRGDAS</sequence>
<dbReference type="InterPro" id="IPR003583">
    <property type="entry name" value="Hlx-hairpin-Hlx_DNA-bd_motif"/>
</dbReference>
<dbReference type="Pfam" id="PF08529">
    <property type="entry name" value="NusA_N"/>
    <property type="match status" value="1"/>
</dbReference>
<dbReference type="PROSITE" id="PS50126">
    <property type="entry name" value="S1"/>
    <property type="match status" value="1"/>
</dbReference>
<dbReference type="InterPro" id="IPR015946">
    <property type="entry name" value="KH_dom-like_a/b"/>
</dbReference>
<dbReference type="InterPro" id="IPR012340">
    <property type="entry name" value="NA-bd_OB-fold"/>
</dbReference>
<dbReference type="Pfam" id="PF26594">
    <property type="entry name" value="KH_NusA_2nd"/>
    <property type="match status" value="1"/>
</dbReference>
<keyword evidence="6 7" id="KW-0804">Transcription</keyword>
<gene>
    <name evidence="7 10" type="primary">nusA</name>
    <name evidence="10" type="ORF">E6K71_09825</name>
</gene>
<organism evidence="10 11">
    <name type="scientific">Eiseniibacteriota bacterium</name>
    <dbReference type="NCBI Taxonomy" id="2212470"/>
    <lineage>
        <taxon>Bacteria</taxon>
        <taxon>Candidatus Eiseniibacteriota</taxon>
    </lineage>
</organism>
<dbReference type="GO" id="GO:0031564">
    <property type="term" value="P:transcription antitermination"/>
    <property type="evidence" value="ECO:0007669"/>
    <property type="project" value="UniProtKB-UniRule"/>
</dbReference>
<dbReference type="GO" id="GO:0006353">
    <property type="term" value="P:DNA-templated transcription termination"/>
    <property type="evidence" value="ECO:0007669"/>
    <property type="project" value="UniProtKB-UniRule"/>
</dbReference>
<dbReference type="Pfam" id="PF00575">
    <property type="entry name" value="S1"/>
    <property type="match status" value="1"/>
</dbReference>
<dbReference type="EMBL" id="VBOR01000110">
    <property type="protein sequence ID" value="TMQ47471.1"/>
    <property type="molecule type" value="Genomic_DNA"/>
</dbReference>
<dbReference type="SUPFAM" id="SSF54814">
    <property type="entry name" value="Prokaryotic type KH domain (KH-domain type II)"/>
    <property type="match status" value="2"/>
</dbReference>
<proteinExistence type="inferred from homology"/>
<name>A0A538S7Y2_UNCEI</name>
<dbReference type="Gene3D" id="2.40.50.140">
    <property type="entry name" value="Nucleic acid-binding proteins"/>
    <property type="match status" value="1"/>
</dbReference>
<comment type="subunit">
    <text evidence="7">Monomer. Binds directly to the core enzyme of the DNA-dependent RNA polymerase and to nascent RNA.</text>
</comment>
<dbReference type="PANTHER" id="PTHR22648">
    <property type="entry name" value="TRANSCRIPTION TERMINATION FACTOR NUSA"/>
    <property type="match status" value="1"/>
</dbReference>
<dbReference type="InterPro" id="IPR036555">
    <property type="entry name" value="NusA_N_sf"/>
</dbReference>
<feature type="domain" description="S1 motif" evidence="9">
    <location>
        <begin position="130"/>
        <end position="194"/>
    </location>
</feature>
<evidence type="ECO:0000313" key="10">
    <source>
        <dbReference type="EMBL" id="TMQ47471.1"/>
    </source>
</evidence>
<dbReference type="FunFam" id="3.30.300.20:FF:000005">
    <property type="entry name" value="Transcription termination/antitermination protein NusA"/>
    <property type="match status" value="1"/>
</dbReference>
<dbReference type="SUPFAM" id="SSF69705">
    <property type="entry name" value="Transcription factor NusA, N-terminal domain"/>
    <property type="match status" value="1"/>
</dbReference>
<dbReference type="FunFam" id="3.30.300.20:FF:000002">
    <property type="entry name" value="Transcription termination/antitermination protein NusA"/>
    <property type="match status" value="1"/>
</dbReference>
<evidence type="ECO:0000256" key="2">
    <source>
        <dbReference type="ARBA" id="ARBA00022490"/>
    </source>
</evidence>
<dbReference type="InterPro" id="IPR004087">
    <property type="entry name" value="KH_dom"/>
</dbReference>
<dbReference type="InterPro" id="IPR025249">
    <property type="entry name" value="TF_NusA_KH_1st"/>
</dbReference>
<dbReference type="HAMAP" id="MF_00945_B">
    <property type="entry name" value="NusA_B"/>
    <property type="match status" value="1"/>
</dbReference>
<dbReference type="CDD" id="cd22529">
    <property type="entry name" value="KH-II_NusA_rpt2"/>
    <property type="match status" value="1"/>
</dbReference>
<dbReference type="NCBIfam" id="TIGR01953">
    <property type="entry name" value="NusA"/>
    <property type="match status" value="1"/>
</dbReference>
<dbReference type="SMART" id="SM00316">
    <property type="entry name" value="S1"/>
    <property type="match status" value="1"/>
</dbReference>
<dbReference type="FunFam" id="2.40.50.140:FF:000058">
    <property type="entry name" value="Transcription termination/antitermination protein NusA"/>
    <property type="match status" value="1"/>
</dbReference>
<dbReference type="PROSITE" id="PS50084">
    <property type="entry name" value="KH_TYPE_1"/>
    <property type="match status" value="1"/>
</dbReference>
<evidence type="ECO:0000256" key="5">
    <source>
        <dbReference type="ARBA" id="ARBA00023015"/>
    </source>
</evidence>
<dbReference type="InterPro" id="IPR010995">
    <property type="entry name" value="DNA_repair_Rad51/TF_NusA_a-hlx"/>
</dbReference>
<keyword evidence="5 7" id="KW-0805">Transcription regulation</keyword>
<dbReference type="Gene3D" id="3.30.1480.10">
    <property type="entry name" value="NusA, N-terminal domain"/>
    <property type="match status" value="1"/>
</dbReference>
<dbReference type="GO" id="GO:0005829">
    <property type="term" value="C:cytosol"/>
    <property type="evidence" value="ECO:0007669"/>
    <property type="project" value="TreeGrafter"/>
</dbReference>
<keyword evidence="1 7" id="KW-0806">Transcription termination</keyword>
<dbReference type="Pfam" id="PF13184">
    <property type="entry name" value="KH_NusA_1st"/>
    <property type="match status" value="1"/>
</dbReference>
<evidence type="ECO:0000313" key="11">
    <source>
        <dbReference type="Proteomes" id="UP000316292"/>
    </source>
</evidence>
<feature type="region of interest" description="Disordered" evidence="8">
    <location>
        <begin position="414"/>
        <end position="514"/>
    </location>
</feature>
<dbReference type="GO" id="GO:0006281">
    <property type="term" value="P:DNA repair"/>
    <property type="evidence" value="ECO:0007669"/>
    <property type="project" value="InterPro"/>
</dbReference>
<evidence type="ECO:0000256" key="3">
    <source>
        <dbReference type="ARBA" id="ARBA00022814"/>
    </source>
</evidence>
<dbReference type="GO" id="GO:0003677">
    <property type="term" value="F:DNA binding"/>
    <property type="evidence" value="ECO:0007669"/>
    <property type="project" value="InterPro"/>
</dbReference>
<feature type="compositionally biased region" description="Acidic residues" evidence="8">
    <location>
        <begin position="487"/>
        <end position="505"/>
    </location>
</feature>
<evidence type="ECO:0000256" key="6">
    <source>
        <dbReference type="ARBA" id="ARBA00023163"/>
    </source>
</evidence>
<evidence type="ECO:0000256" key="8">
    <source>
        <dbReference type="SAM" id="MobiDB-lite"/>
    </source>
</evidence>
<accession>A0A538S7Y2</accession>
<dbReference type="PANTHER" id="PTHR22648:SF0">
    <property type="entry name" value="TRANSCRIPTION TERMINATION_ANTITERMINATION PROTEIN NUSA"/>
    <property type="match status" value="1"/>
</dbReference>
<dbReference type="InterPro" id="IPR009019">
    <property type="entry name" value="KH_sf_prok-type"/>
</dbReference>
<evidence type="ECO:0000256" key="4">
    <source>
        <dbReference type="ARBA" id="ARBA00022884"/>
    </source>
</evidence>
<evidence type="ECO:0000259" key="9">
    <source>
        <dbReference type="PROSITE" id="PS50126"/>
    </source>
</evidence>
<dbReference type="Gene3D" id="3.30.300.20">
    <property type="match status" value="2"/>
</dbReference>
<keyword evidence="2 7" id="KW-0963">Cytoplasm</keyword>
<dbReference type="SUPFAM" id="SSF50249">
    <property type="entry name" value="Nucleic acid-binding proteins"/>
    <property type="match status" value="1"/>
</dbReference>
<dbReference type="InterPro" id="IPR058582">
    <property type="entry name" value="KH_NusA_2nd"/>
</dbReference>
<dbReference type="AlphaFoldDB" id="A0A538S7Y2"/>
<comment type="function">
    <text evidence="7">Participates in both transcription termination and antitermination.</text>
</comment>
<dbReference type="CDD" id="cd02134">
    <property type="entry name" value="KH-II_NusA_rpt1"/>
    <property type="match status" value="1"/>
</dbReference>
<dbReference type="GO" id="GO:0000166">
    <property type="term" value="F:nucleotide binding"/>
    <property type="evidence" value="ECO:0007669"/>
    <property type="project" value="InterPro"/>
</dbReference>
<dbReference type="GO" id="GO:0003700">
    <property type="term" value="F:DNA-binding transcription factor activity"/>
    <property type="evidence" value="ECO:0007669"/>
    <property type="project" value="InterPro"/>
</dbReference>
<reference evidence="10 11" key="1">
    <citation type="journal article" date="2019" name="Nat. Microbiol.">
        <title>Mediterranean grassland soil C-N compound turnover is dependent on rainfall and depth, and is mediated by genomically divergent microorganisms.</title>
        <authorList>
            <person name="Diamond S."/>
            <person name="Andeer P.F."/>
            <person name="Li Z."/>
            <person name="Crits-Christoph A."/>
            <person name="Burstein D."/>
            <person name="Anantharaman K."/>
            <person name="Lane K.R."/>
            <person name="Thomas B.C."/>
            <person name="Pan C."/>
            <person name="Northen T.R."/>
            <person name="Banfield J.F."/>
        </authorList>
    </citation>
    <scope>NUCLEOTIDE SEQUENCE [LARGE SCALE GENOMIC DNA]</scope>
    <source>
        <strain evidence="10">WS_1</strain>
    </source>
</reference>
<dbReference type="GO" id="GO:0003723">
    <property type="term" value="F:RNA binding"/>
    <property type="evidence" value="ECO:0007669"/>
    <property type="project" value="UniProtKB-UniRule"/>
</dbReference>
<evidence type="ECO:0000256" key="7">
    <source>
        <dbReference type="HAMAP-Rule" id="MF_00945"/>
    </source>
</evidence>
<keyword evidence="4 7" id="KW-0694">RNA-binding</keyword>
<comment type="caution">
    <text evidence="10">The sequence shown here is derived from an EMBL/GenBank/DDBJ whole genome shotgun (WGS) entry which is preliminary data.</text>
</comment>
<comment type="subcellular location">
    <subcellularLocation>
        <location evidence="7">Cytoplasm</location>
    </subcellularLocation>
</comment>
<dbReference type="SMART" id="SM00322">
    <property type="entry name" value="KH"/>
    <property type="match status" value="2"/>
</dbReference>
<comment type="similarity">
    <text evidence="7">Belongs to the NusA family.</text>
</comment>
<dbReference type="Pfam" id="PF14520">
    <property type="entry name" value="HHH_5"/>
    <property type="match status" value="1"/>
</dbReference>
<dbReference type="InterPro" id="IPR030842">
    <property type="entry name" value="TF_NusA_bacterial"/>
</dbReference>
<dbReference type="InterPro" id="IPR003029">
    <property type="entry name" value="S1_domain"/>
</dbReference>
<dbReference type="InterPro" id="IPR010213">
    <property type="entry name" value="TF_NusA"/>
</dbReference>
<dbReference type="SUPFAM" id="SSF47794">
    <property type="entry name" value="Rad51 N-terminal domain-like"/>
    <property type="match status" value="1"/>
</dbReference>
<keyword evidence="3 7" id="KW-0889">Transcription antitermination</keyword>